<name>A0A7J5C140_9MICO</name>
<reference evidence="4 5" key="1">
    <citation type="submission" date="2019-09" db="EMBL/GenBank/DDBJ databases">
        <title>Phylogeny of genus Pseudoclavibacter and closely related genus.</title>
        <authorList>
            <person name="Li Y."/>
        </authorList>
    </citation>
    <scope>NUCLEOTIDE SEQUENCE [LARGE SCALE GENOMIC DNA]</scope>
    <source>
        <strain evidence="4 5">DSM 23821</strain>
    </source>
</reference>
<dbReference type="InterPro" id="IPR018376">
    <property type="entry name" value="Enoyl-CoA_hyd/isom_CS"/>
</dbReference>
<dbReference type="GO" id="GO:0016853">
    <property type="term" value="F:isomerase activity"/>
    <property type="evidence" value="ECO:0007669"/>
    <property type="project" value="UniProtKB-KW"/>
</dbReference>
<keyword evidence="4" id="KW-0413">Isomerase</keyword>
<keyword evidence="5" id="KW-1185">Reference proteome</keyword>
<gene>
    <name evidence="4" type="ORF">F8O01_04250</name>
</gene>
<dbReference type="Gene3D" id="3.90.226.10">
    <property type="entry name" value="2-enoyl-CoA Hydratase, Chain A, domain 1"/>
    <property type="match status" value="1"/>
</dbReference>
<dbReference type="PANTHER" id="PTHR11941:SF54">
    <property type="entry name" value="ENOYL-COA HYDRATASE, MITOCHONDRIAL"/>
    <property type="match status" value="1"/>
</dbReference>
<dbReference type="PANTHER" id="PTHR11941">
    <property type="entry name" value="ENOYL-COA HYDRATASE-RELATED"/>
    <property type="match status" value="1"/>
</dbReference>
<dbReference type="CDD" id="cd06558">
    <property type="entry name" value="crotonase-like"/>
    <property type="match status" value="1"/>
</dbReference>
<protein>
    <submittedName>
        <fullName evidence="4">Enoyl-CoA hydratase/isomerase family protein</fullName>
    </submittedName>
</protein>
<dbReference type="SUPFAM" id="SSF52096">
    <property type="entry name" value="ClpP/crotonase"/>
    <property type="match status" value="1"/>
</dbReference>
<dbReference type="OrthoDB" id="5174409at2"/>
<evidence type="ECO:0000313" key="4">
    <source>
        <dbReference type="EMBL" id="KAB1660143.1"/>
    </source>
</evidence>
<dbReference type="EMBL" id="WBJZ01000004">
    <property type="protein sequence ID" value="KAB1660143.1"/>
    <property type="molecule type" value="Genomic_DNA"/>
</dbReference>
<evidence type="ECO:0000256" key="1">
    <source>
        <dbReference type="ARBA" id="ARBA00005254"/>
    </source>
</evidence>
<dbReference type="PROSITE" id="PS00166">
    <property type="entry name" value="ENOYL_COA_HYDRATASE"/>
    <property type="match status" value="1"/>
</dbReference>
<dbReference type="GO" id="GO:0006635">
    <property type="term" value="P:fatty acid beta-oxidation"/>
    <property type="evidence" value="ECO:0007669"/>
    <property type="project" value="TreeGrafter"/>
</dbReference>
<dbReference type="RefSeq" id="WP_158039639.1">
    <property type="nucleotide sequence ID" value="NZ_JACCFV010000001.1"/>
</dbReference>
<sequence length="303" mass="31995">MGGERIDGVFEEFERVRVDVAPDRVVATLDHAATKNAIDQRTVDELHALCAWLERRPRILILRGANGLFASGADIAQLRERRRDDALAGINSSIFDRVARLPMPVVAAVEGYALGGGAELALAADFRLASDDLRIGNPEAGLGIIAAAGATWRLRELVGEPIAKEILMAGRVLGAREALDCRLVSEVHPAGELLAAAHALADRIATQDPLAIRLTKAVFHAPRDAHPVVDTIAQAILFESDAKFDRMQAFLDRRAARADGAARSGAPRGSGTSATTGEADGEPGGGRADDGVPRGRGDGKDEG</sequence>
<dbReference type="Proteomes" id="UP000467240">
    <property type="component" value="Unassembled WGS sequence"/>
</dbReference>
<accession>A0A7J5C140</accession>
<comment type="similarity">
    <text evidence="1 2">Belongs to the enoyl-CoA hydratase/isomerase family.</text>
</comment>
<feature type="compositionally biased region" description="Basic and acidic residues" evidence="3">
    <location>
        <begin position="287"/>
        <end position="303"/>
    </location>
</feature>
<proteinExistence type="inferred from homology"/>
<feature type="region of interest" description="Disordered" evidence="3">
    <location>
        <begin position="257"/>
        <end position="303"/>
    </location>
</feature>
<evidence type="ECO:0000256" key="3">
    <source>
        <dbReference type="SAM" id="MobiDB-lite"/>
    </source>
</evidence>
<evidence type="ECO:0000256" key="2">
    <source>
        <dbReference type="RuleBase" id="RU003707"/>
    </source>
</evidence>
<feature type="compositionally biased region" description="Low complexity" evidence="3">
    <location>
        <begin position="258"/>
        <end position="277"/>
    </location>
</feature>
<dbReference type="InterPro" id="IPR001753">
    <property type="entry name" value="Enoyl-CoA_hydra/iso"/>
</dbReference>
<evidence type="ECO:0000313" key="5">
    <source>
        <dbReference type="Proteomes" id="UP000467240"/>
    </source>
</evidence>
<organism evidence="4 5">
    <name type="scientific">Pseudoclavibacter chungangensis</name>
    <dbReference type="NCBI Taxonomy" id="587635"/>
    <lineage>
        <taxon>Bacteria</taxon>
        <taxon>Bacillati</taxon>
        <taxon>Actinomycetota</taxon>
        <taxon>Actinomycetes</taxon>
        <taxon>Micrococcales</taxon>
        <taxon>Microbacteriaceae</taxon>
        <taxon>Pseudoclavibacter</taxon>
    </lineage>
</organism>
<comment type="caution">
    <text evidence="4">The sequence shown here is derived from an EMBL/GenBank/DDBJ whole genome shotgun (WGS) entry which is preliminary data.</text>
</comment>
<dbReference type="AlphaFoldDB" id="A0A7J5C140"/>
<dbReference type="Pfam" id="PF00378">
    <property type="entry name" value="ECH_1"/>
    <property type="match status" value="1"/>
</dbReference>
<dbReference type="InterPro" id="IPR029045">
    <property type="entry name" value="ClpP/crotonase-like_dom_sf"/>
</dbReference>